<dbReference type="InterPro" id="IPR016195">
    <property type="entry name" value="Pol/histidinol_Pase-like"/>
</dbReference>
<evidence type="ECO:0000313" key="3">
    <source>
        <dbReference type="Proteomes" id="UP001057580"/>
    </source>
</evidence>
<dbReference type="SUPFAM" id="SSF89550">
    <property type="entry name" value="PHP domain-like"/>
    <property type="match status" value="1"/>
</dbReference>
<accession>A0A9E7R1Q7</accession>
<evidence type="ECO:0000259" key="1">
    <source>
        <dbReference type="SMART" id="SM00481"/>
    </source>
</evidence>
<dbReference type="InterPro" id="IPR004013">
    <property type="entry name" value="PHP_dom"/>
</dbReference>
<gene>
    <name evidence="2" type="ORF">N0B31_16005</name>
</gene>
<dbReference type="AlphaFoldDB" id="A0A9E7R1Q7"/>
<dbReference type="Proteomes" id="UP001057580">
    <property type="component" value="Chromosome"/>
</dbReference>
<dbReference type="KEGG" id="ssai:N0B31_16005"/>
<organism evidence="2 3">
    <name type="scientific">Salinirubellus salinus</name>
    <dbReference type="NCBI Taxonomy" id="1364945"/>
    <lineage>
        <taxon>Archaea</taxon>
        <taxon>Methanobacteriati</taxon>
        <taxon>Methanobacteriota</taxon>
        <taxon>Stenosarchaea group</taxon>
        <taxon>Halobacteria</taxon>
        <taxon>Halobacteriales</taxon>
        <taxon>Natronomonadaceae</taxon>
        <taxon>Salinirubellus</taxon>
    </lineage>
</organism>
<proteinExistence type="predicted"/>
<dbReference type="EMBL" id="CP104003">
    <property type="protein sequence ID" value="UWM53634.1"/>
    <property type="molecule type" value="Genomic_DNA"/>
</dbReference>
<dbReference type="GeneID" id="74943957"/>
<dbReference type="RefSeq" id="WP_260592628.1">
    <property type="nucleotide sequence ID" value="NZ_CP104003.1"/>
</dbReference>
<dbReference type="Pfam" id="PF02811">
    <property type="entry name" value="PHP"/>
    <property type="match status" value="1"/>
</dbReference>
<dbReference type="PANTHER" id="PTHR42924:SF3">
    <property type="entry name" value="POLYMERASE_HISTIDINOL PHOSPHATASE N-TERMINAL DOMAIN-CONTAINING PROTEIN"/>
    <property type="match status" value="1"/>
</dbReference>
<dbReference type="CDD" id="cd07432">
    <property type="entry name" value="PHP_HisPPase"/>
    <property type="match status" value="1"/>
</dbReference>
<dbReference type="Pfam" id="PF13263">
    <property type="entry name" value="PHP_C"/>
    <property type="match status" value="1"/>
</dbReference>
<dbReference type="GO" id="GO:0004534">
    <property type="term" value="F:5'-3' RNA exonuclease activity"/>
    <property type="evidence" value="ECO:0007669"/>
    <property type="project" value="TreeGrafter"/>
</dbReference>
<dbReference type="InterPro" id="IPR052018">
    <property type="entry name" value="PHP_domain"/>
</dbReference>
<dbReference type="Gene3D" id="3.20.20.140">
    <property type="entry name" value="Metal-dependent hydrolases"/>
    <property type="match status" value="1"/>
</dbReference>
<dbReference type="SMART" id="SM00481">
    <property type="entry name" value="POLIIIAc"/>
    <property type="match status" value="1"/>
</dbReference>
<sequence>MRFDPHVHSRWSYDSSASVHDLLAAAADAGLDAVAVTDHDAVEGSLRAAALAPEYGLLGVPGVEVSTADGHLLALGVEHRPEPGRPLAETVATVREWGGLAVVPHPFQRTRHGARPPAISDCDGVEVYNALLMTGVRNRRARRFADREGYPHLAGSDAHVSRMVGRAYTEVGLDPRGDPSEVDPGELLDAIRQGRSAARGSRTPVARYVRKFATNAGLKTGAGLRSALGR</sequence>
<reference evidence="2" key="1">
    <citation type="submission" date="2022-09" db="EMBL/GenBank/DDBJ databases">
        <title>Diverse halophilic archaea isolated from saline environments.</title>
        <authorList>
            <person name="Cui H.-L."/>
        </authorList>
    </citation>
    <scope>NUCLEOTIDE SEQUENCE</scope>
    <source>
        <strain evidence="2">ZS-35-S2</strain>
    </source>
</reference>
<keyword evidence="3" id="KW-1185">Reference proteome</keyword>
<name>A0A9E7R1Q7_9EURY</name>
<dbReference type="GO" id="GO:0035312">
    <property type="term" value="F:5'-3' DNA exonuclease activity"/>
    <property type="evidence" value="ECO:0007669"/>
    <property type="project" value="TreeGrafter"/>
</dbReference>
<dbReference type="NCBIfam" id="NF038032">
    <property type="entry name" value="CehA_McbA_metalo"/>
    <property type="match status" value="1"/>
</dbReference>
<feature type="domain" description="Polymerase/histidinol phosphatase N-terminal" evidence="1">
    <location>
        <begin position="3"/>
        <end position="69"/>
    </location>
</feature>
<evidence type="ECO:0000313" key="2">
    <source>
        <dbReference type="EMBL" id="UWM53634.1"/>
    </source>
</evidence>
<dbReference type="PANTHER" id="PTHR42924">
    <property type="entry name" value="EXONUCLEASE"/>
    <property type="match status" value="1"/>
</dbReference>
<protein>
    <submittedName>
        <fullName evidence="2">CehA/McbA family metallohydrolase</fullName>
    </submittedName>
</protein>
<dbReference type="InterPro" id="IPR003141">
    <property type="entry name" value="Pol/His_phosphatase_N"/>
</dbReference>